<dbReference type="RefSeq" id="WP_011199883.1">
    <property type="nucleotide sequence ID" value="NZ_CP015031.1"/>
</dbReference>
<protein>
    <submittedName>
        <fullName evidence="8">Amino acid ABC transporter substrate-binding protein, PAAT family</fullName>
    </submittedName>
</protein>
<feature type="domain" description="Ionotropic glutamate receptor C-terminal" evidence="7">
    <location>
        <begin position="21"/>
        <end position="238"/>
    </location>
</feature>
<dbReference type="SUPFAM" id="SSF53850">
    <property type="entry name" value="Periplasmic binding protein-like II"/>
    <property type="match status" value="1"/>
</dbReference>
<proteinExistence type="inferred from homology"/>
<dbReference type="InterPro" id="IPR001638">
    <property type="entry name" value="Solute-binding_3/MltF_N"/>
</dbReference>
<gene>
    <name evidence="8" type="ORF">SAMN02910354_00884</name>
</gene>
<reference evidence="8 9" key="1">
    <citation type="submission" date="2016-10" db="EMBL/GenBank/DDBJ databases">
        <authorList>
            <person name="Varghese N."/>
            <person name="Submissions S."/>
        </authorList>
    </citation>
    <scope>NUCLEOTIDE SEQUENCE [LARGE SCALE GENOMIC DNA]</scope>
    <source>
        <strain evidence="8 9">DSM 22022</strain>
    </source>
</reference>
<keyword evidence="3 5" id="KW-0732">Signal</keyword>
<evidence type="ECO:0000256" key="2">
    <source>
        <dbReference type="ARBA" id="ARBA00010333"/>
    </source>
</evidence>
<evidence type="ECO:0000313" key="8">
    <source>
        <dbReference type="EMBL" id="SCX94198.1"/>
    </source>
</evidence>
<comment type="caution">
    <text evidence="8">The sequence shown here is derived from an EMBL/GenBank/DDBJ whole genome shotgun (WGS) entry which is preliminary data.</text>
</comment>
<dbReference type="CDD" id="cd13700">
    <property type="entry name" value="PBP2_Arg_STM4351"/>
    <property type="match status" value="1"/>
</dbReference>
<keyword evidence="9" id="KW-1185">Reference proteome</keyword>
<evidence type="ECO:0000259" key="6">
    <source>
        <dbReference type="SMART" id="SM00062"/>
    </source>
</evidence>
<dbReference type="PANTHER" id="PTHR35936">
    <property type="entry name" value="MEMBRANE-BOUND LYTIC MUREIN TRANSGLYCOSYLASE F"/>
    <property type="match status" value="1"/>
</dbReference>
<feature type="signal peptide" evidence="5">
    <location>
        <begin position="1"/>
        <end position="19"/>
    </location>
</feature>
<dbReference type="SMART" id="SM00062">
    <property type="entry name" value="PBPb"/>
    <property type="match status" value="1"/>
</dbReference>
<accession>A0A1G5BVJ4</accession>
<dbReference type="Gene3D" id="3.40.190.10">
    <property type="entry name" value="Periplasmic binding protein-like II"/>
    <property type="match status" value="2"/>
</dbReference>
<comment type="similarity">
    <text evidence="2 4">Belongs to the bacterial solute-binding protein 3 family.</text>
</comment>
<dbReference type="PANTHER" id="PTHR35936:SF20">
    <property type="entry name" value="ABC TRANSPORTER ARGININE-BINDING PROTEIN 2-RELATED"/>
    <property type="match status" value="1"/>
</dbReference>
<feature type="chain" id="PRO_5046492568" evidence="5">
    <location>
        <begin position="20"/>
        <end position="239"/>
    </location>
</feature>
<dbReference type="PROSITE" id="PS01039">
    <property type="entry name" value="SBP_BACTERIAL_3"/>
    <property type="match status" value="1"/>
</dbReference>
<feature type="domain" description="Solute-binding protein family 3/N-terminal" evidence="6">
    <location>
        <begin position="21"/>
        <end position="239"/>
    </location>
</feature>
<name>A0A1G5BVJ4_9PAST</name>
<evidence type="ECO:0000256" key="5">
    <source>
        <dbReference type="SAM" id="SignalP"/>
    </source>
</evidence>
<evidence type="ECO:0000256" key="1">
    <source>
        <dbReference type="ARBA" id="ARBA00004196"/>
    </source>
</evidence>
<evidence type="ECO:0000256" key="3">
    <source>
        <dbReference type="ARBA" id="ARBA00022729"/>
    </source>
</evidence>
<dbReference type="SMART" id="SM00079">
    <property type="entry name" value="PBPe"/>
    <property type="match status" value="1"/>
</dbReference>
<sequence length="239" mass="26716">MKKLLLSTLLITTAFAVSAKDISFAMEPTYPPFEFTNEKGEIIGFDVDIANALCKEMQANCTFKSQAFDALIQGLKQKRFDASISGMGITEARKKQVLFTEPYFSSSAAFIAKKGTDFTKVKTIGVQNGTTYQNYIIKEKPEYEVKAYASFQDALLDIQNGRIDAIFGDIPVLVDMIKKTPELAFAGEKIDNKTYFGNGLGIAANKANQELIDEFNQALIKIRQNGEYQKIYDKWMTAK</sequence>
<organism evidence="8 9">
    <name type="scientific">Basfia succiniciproducens</name>
    <dbReference type="NCBI Taxonomy" id="653940"/>
    <lineage>
        <taxon>Bacteria</taxon>
        <taxon>Pseudomonadati</taxon>
        <taxon>Pseudomonadota</taxon>
        <taxon>Gammaproteobacteria</taxon>
        <taxon>Pasteurellales</taxon>
        <taxon>Pasteurellaceae</taxon>
        <taxon>Basfia</taxon>
    </lineage>
</organism>
<comment type="subcellular location">
    <subcellularLocation>
        <location evidence="1">Cell envelope</location>
    </subcellularLocation>
</comment>
<evidence type="ECO:0000313" key="9">
    <source>
        <dbReference type="Proteomes" id="UP000199588"/>
    </source>
</evidence>
<dbReference type="Pfam" id="PF00497">
    <property type="entry name" value="SBP_bac_3"/>
    <property type="match status" value="1"/>
</dbReference>
<dbReference type="EMBL" id="FMUQ01000006">
    <property type="protein sequence ID" value="SCX94198.1"/>
    <property type="molecule type" value="Genomic_DNA"/>
</dbReference>
<evidence type="ECO:0000256" key="4">
    <source>
        <dbReference type="RuleBase" id="RU003744"/>
    </source>
</evidence>
<evidence type="ECO:0000259" key="7">
    <source>
        <dbReference type="SMART" id="SM00079"/>
    </source>
</evidence>
<dbReference type="InterPro" id="IPR018313">
    <property type="entry name" value="SBP_3_CS"/>
</dbReference>
<dbReference type="InterPro" id="IPR001320">
    <property type="entry name" value="Iontro_rcpt_C"/>
</dbReference>
<dbReference type="Proteomes" id="UP000199588">
    <property type="component" value="Unassembled WGS sequence"/>
</dbReference>